<dbReference type="EMBL" id="BAAAOR010000026">
    <property type="protein sequence ID" value="GAA1529598.1"/>
    <property type="molecule type" value="Genomic_DNA"/>
</dbReference>
<dbReference type="Pfam" id="PF13714">
    <property type="entry name" value="PEP_mutase"/>
    <property type="match status" value="1"/>
</dbReference>
<dbReference type="InterPro" id="IPR015813">
    <property type="entry name" value="Pyrv/PenolPyrv_kinase-like_dom"/>
</dbReference>
<dbReference type="CDD" id="cd00377">
    <property type="entry name" value="ICL_PEPM"/>
    <property type="match status" value="1"/>
</dbReference>
<dbReference type="Gene3D" id="3.20.20.60">
    <property type="entry name" value="Phosphoenolpyruvate-binding domains"/>
    <property type="match status" value="1"/>
</dbReference>
<dbReference type="GO" id="GO:0016829">
    <property type="term" value="F:lyase activity"/>
    <property type="evidence" value="ECO:0007669"/>
    <property type="project" value="UniProtKB-KW"/>
</dbReference>
<name>A0ABN2AXL7_9ACTN</name>
<reference evidence="1 2" key="1">
    <citation type="journal article" date="2019" name="Int. J. Syst. Evol. Microbiol.">
        <title>The Global Catalogue of Microorganisms (GCM) 10K type strain sequencing project: providing services to taxonomists for standard genome sequencing and annotation.</title>
        <authorList>
            <consortium name="The Broad Institute Genomics Platform"/>
            <consortium name="The Broad Institute Genome Sequencing Center for Infectious Disease"/>
            <person name="Wu L."/>
            <person name="Ma J."/>
        </authorList>
    </citation>
    <scope>NUCLEOTIDE SEQUENCE [LARGE SCALE GENOMIC DNA]</scope>
    <source>
        <strain evidence="1 2">JCM 14942</strain>
    </source>
</reference>
<proteinExistence type="predicted"/>
<evidence type="ECO:0000313" key="2">
    <source>
        <dbReference type="Proteomes" id="UP001500842"/>
    </source>
</evidence>
<comment type="caution">
    <text evidence="1">The sequence shown here is derived from an EMBL/GenBank/DDBJ whole genome shotgun (WGS) entry which is preliminary data.</text>
</comment>
<sequence length="280" mass="28371">MSVARPTVVVMTSIAERRAAFRALHEQGCFLLPNPWDRGSARYLESLGFAALATTSSGAAWSRGRPDGSATRDEALDHLADIVAATGLPVNADFENGYAETADDVATSVALAVETGVAGLSVEDAAGGELYDLDVAVERLAAAREAIDASGHDVLLVGRAEGFIAGRPDLADVLDRLRAYAAAGADCLYAPGVSAPADVAAVVAAVAPKPVNLLVGGPSPRTLAEIAGLGVRRVSVGGALARAAWGGLGRAAAGLVEGRFDGFDGAVPGPDLDALFGTLR</sequence>
<protein>
    <submittedName>
        <fullName evidence="1">Isocitrate lyase/phosphoenolpyruvate mutase family protein</fullName>
    </submittedName>
</protein>
<keyword evidence="2" id="KW-1185">Reference proteome</keyword>
<gene>
    <name evidence="1" type="ORF">GCM10009788_36310</name>
</gene>
<dbReference type="PANTHER" id="PTHR42905:SF16">
    <property type="entry name" value="CARBOXYPHOSPHONOENOLPYRUVATE PHOSPHONOMUTASE-LIKE PROTEIN (AFU_ORTHOLOGUE AFUA_5G07230)"/>
    <property type="match status" value="1"/>
</dbReference>
<accession>A0ABN2AXL7</accession>
<dbReference type="PANTHER" id="PTHR42905">
    <property type="entry name" value="PHOSPHOENOLPYRUVATE CARBOXYLASE"/>
    <property type="match status" value="1"/>
</dbReference>
<keyword evidence="1" id="KW-0456">Lyase</keyword>
<dbReference type="InterPro" id="IPR040442">
    <property type="entry name" value="Pyrv_kinase-like_dom_sf"/>
</dbReference>
<dbReference type="Gene3D" id="6.10.250.2750">
    <property type="match status" value="1"/>
</dbReference>
<organism evidence="1 2">
    <name type="scientific">Nocardioides humi</name>
    <dbReference type="NCBI Taxonomy" id="449461"/>
    <lineage>
        <taxon>Bacteria</taxon>
        <taxon>Bacillati</taxon>
        <taxon>Actinomycetota</taxon>
        <taxon>Actinomycetes</taxon>
        <taxon>Propionibacteriales</taxon>
        <taxon>Nocardioidaceae</taxon>
        <taxon>Nocardioides</taxon>
    </lineage>
</organism>
<dbReference type="SUPFAM" id="SSF51621">
    <property type="entry name" value="Phosphoenolpyruvate/pyruvate domain"/>
    <property type="match status" value="1"/>
</dbReference>
<evidence type="ECO:0000313" key="1">
    <source>
        <dbReference type="EMBL" id="GAA1529598.1"/>
    </source>
</evidence>
<dbReference type="InterPro" id="IPR039556">
    <property type="entry name" value="ICL/PEPM"/>
</dbReference>
<dbReference type="Proteomes" id="UP001500842">
    <property type="component" value="Unassembled WGS sequence"/>
</dbReference>